<keyword evidence="3" id="KW-1185">Reference proteome</keyword>
<feature type="transmembrane region" description="Helical" evidence="1">
    <location>
        <begin position="12"/>
        <end position="30"/>
    </location>
</feature>
<accession>A0A368NLG2</accession>
<feature type="transmembrane region" description="Helical" evidence="1">
    <location>
        <begin position="107"/>
        <end position="127"/>
    </location>
</feature>
<dbReference type="OrthoDB" id="532191at2"/>
<gene>
    <name evidence="2" type="ORF">DU002_08610</name>
</gene>
<dbReference type="RefSeq" id="WP_114337963.1">
    <property type="nucleotide sequence ID" value="NZ_QPID01000004.1"/>
</dbReference>
<dbReference type="AlphaFoldDB" id="A0A368NLG2"/>
<keyword evidence="1" id="KW-0472">Membrane</keyword>
<evidence type="ECO:0000313" key="2">
    <source>
        <dbReference type="EMBL" id="RCU50474.1"/>
    </source>
</evidence>
<evidence type="ECO:0000256" key="1">
    <source>
        <dbReference type="SAM" id="Phobius"/>
    </source>
</evidence>
<dbReference type="NCBIfam" id="NF037970">
    <property type="entry name" value="vanZ_1"/>
    <property type="match status" value="1"/>
</dbReference>
<keyword evidence="1" id="KW-1133">Transmembrane helix</keyword>
<dbReference type="Proteomes" id="UP000252558">
    <property type="component" value="Unassembled WGS sequence"/>
</dbReference>
<name>A0A368NLG2_9GAMM</name>
<feature type="transmembrane region" description="Helical" evidence="1">
    <location>
        <begin position="79"/>
        <end position="95"/>
    </location>
</feature>
<comment type="caution">
    <text evidence="2">The sequence shown here is derived from an EMBL/GenBank/DDBJ whole genome shotgun (WGS) entry which is preliminary data.</text>
</comment>
<dbReference type="PANTHER" id="PTHR28008">
    <property type="entry name" value="DOMAIN PROTEIN, PUTATIVE (AFU_ORTHOLOGUE AFUA_3G10980)-RELATED"/>
    <property type="match status" value="1"/>
</dbReference>
<dbReference type="EMBL" id="QPID01000004">
    <property type="protein sequence ID" value="RCU50474.1"/>
    <property type="molecule type" value="Genomic_DNA"/>
</dbReference>
<keyword evidence="1" id="KW-0812">Transmembrane</keyword>
<organism evidence="2 3">
    <name type="scientific">Corallincola holothuriorum</name>
    <dbReference type="NCBI Taxonomy" id="2282215"/>
    <lineage>
        <taxon>Bacteria</taxon>
        <taxon>Pseudomonadati</taxon>
        <taxon>Pseudomonadota</taxon>
        <taxon>Gammaproteobacteria</taxon>
        <taxon>Alteromonadales</taxon>
        <taxon>Psychromonadaceae</taxon>
        <taxon>Corallincola</taxon>
    </lineage>
</organism>
<dbReference type="PANTHER" id="PTHR28008:SF1">
    <property type="entry name" value="DOMAIN PROTEIN, PUTATIVE (AFU_ORTHOLOGUE AFUA_3G10980)-RELATED"/>
    <property type="match status" value="1"/>
</dbReference>
<protein>
    <submittedName>
        <fullName evidence="2">Trypsin</fullName>
    </submittedName>
</protein>
<proteinExistence type="predicted"/>
<sequence length="145" mass="16531">MRFRVNSLVINKLLFVSFLCFICWIIYLANTGGHSLFFTLVRSFPYGDKVGHFGLFGMLTLLANMATKNAMFTLANMRCLWASAVIVVLVTLEELSQHFLSHRNLDLYDWLADMAGISCFSLLNLYVANKFRCGKDVNSTKLNRE</sequence>
<reference evidence="2 3" key="1">
    <citation type="submission" date="2018-07" db="EMBL/GenBank/DDBJ databases">
        <title>Corallincola holothuriorum sp. nov., a new facultative anaerobe isolated from sea cucumber Apostichopus japonicus.</title>
        <authorList>
            <person name="Xia H."/>
        </authorList>
    </citation>
    <scope>NUCLEOTIDE SEQUENCE [LARGE SCALE GENOMIC DNA]</scope>
    <source>
        <strain evidence="2 3">C4</strain>
    </source>
</reference>
<feature type="transmembrane region" description="Helical" evidence="1">
    <location>
        <begin position="50"/>
        <end position="67"/>
    </location>
</feature>
<evidence type="ECO:0000313" key="3">
    <source>
        <dbReference type="Proteomes" id="UP000252558"/>
    </source>
</evidence>